<name>A0A1G2GXD3_9BACT</name>
<organism evidence="1 2">
    <name type="scientific">Candidatus Ryanbacteria bacterium RIFCSPLOWO2_02_FULL_45_11c</name>
    <dbReference type="NCBI Taxonomy" id="1802128"/>
    <lineage>
        <taxon>Bacteria</taxon>
        <taxon>Candidatus Ryaniibacteriota</taxon>
    </lineage>
</organism>
<reference evidence="1 2" key="1">
    <citation type="journal article" date="2016" name="Nat. Commun.">
        <title>Thousands of microbial genomes shed light on interconnected biogeochemical processes in an aquifer system.</title>
        <authorList>
            <person name="Anantharaman K."/>
            <person name="Brown C.T."/>
            <person name="Hug L.A."/>
            <person name="Sharon I."/>
            <person name="Castelle C.J."/>
            <person name="Probst A.J."/>
            <person name="Thomas B.C."/>
            <person name="Singh A."/>
            <person name="Wilkins M.J."/>
            <person name="Karaoz U."/>
            <person name="Brodie E.L."/>
            <person name="Williams K.H."/>
            <person name="Hubbard S.S."/>
            <person name="Banfield J.F."/>
        </authorList>
    </citation>
    <scope>NUCLEOTIDE SEQUENCE [LARGE SCALE GENOMIC DNA]</scope>
</reference>
<evidence type="ECO:0000313" key="2">
    <source>
        <dbReference type="Proteomes" id="UP000178186"/>
    </source>
</evidence>
<dbReference type="Proteomes" id="UP000178186">
    <property type="component" value="Unassembled WGS sequence"/>
</dbReference>
<dbReference type="AlphaFoldDB" id="A0A1G2GXD3"/>
<gene>
    <name evidence="1" type="ORF">A3H64_03830</name>
</gene>
<sequence length="102" mass="10734">MPGGSGDIAIGTTIITVNIGIGYTDMITIRAGTTSTIVNAIVAMTIGTKWAASGPAKPSGLKNRTVRKLKPFGDCDGRENFFGNTSLPFFIFSSFSLVFLLV</sequence>
<protein>
    <submittedName>
        <fullName evidence="1">Uncharacterized protein</fullName>
    </submittedName>
</protein>
<evidence type="ECO:0000313" key="1">
    <source>
        <dbReference type="EMBL" id="OGZ54875.1"/>
    </source>
</evidence>
<proteinExistence type="predicted"/>
<comment type="caution">
    <text evidence="1">The sequence shown here is derived from an EMBL/GenBank/DDBJ whole genome shotgun (WGS) entry which is preliminary data.</text>
</comment>
<dbReference type="EMBL" id="MHNY01000036">
    <property type="protein sequence ID" value="OGZ54875.1"/>
    <property type="molecule type" value="Genomic_DNA"/>
</dbReference>
<accession>A0A1G2GXD3</accession>